<keyword evidence="2" id="KW-0732">Signal</keyword>
<evidence type="ECO:0000313" key="4">
    <source>
        <dbReference type="Proteomes" id="UP000229362"/>
    </source>
</evidence>
<keyword evidence="1" id="KW-0812">Transmembrane</keyword>
<feature type="signal peptide" evidence="2">
    <location>
        <begin position="1"/>
        <end position="30"/>
    </location>
</feature>
<feature type="transmembrane region" description="Helical" evidence="1">
    <location>
        <begin position="172"/>
        <end position="191"/>
    </location>
</feature>
<gene>
    <name evidence="3" type="ORF">COU33_00950</name>
</gene>
<dbReference type="AlphaFoldDB" id="A0A2M6W229"/>
<evidence type="ECO:0000256" key="1">
    <source>
        <dbReference type="SAM" id="Phobius"/>
    </source>
</evidence>
<name>A0A2M6W229_9BACT</name>
<dbReference type="Proteomes" id="UP000229362">
    <property type="component" value="Unassembled WGS sequence"/>
</dbReference>
<evidence type="ECO:0000256" key="2">
    <source>
        <dbReference type="SAM" id="SignalP"/>
    </source>
</evidence>
<proteinExistence type="predicted"/>
<dbReference type="EMBL" id="PFBZ01000038">
    <property type="protein sequence ID" value="PIT86838.1"/>
    <property type="molecule type" value="Genomic_DNA"/>
</dbReference>
<keyword evidence="1" id="KW-0472">Membrane</keyword>
<feature type="transmembrane region" description="Helical" evidence="1">
    <location>
        <begin position="212"/>
        <end position="232"/>
    </location>
</feature>
<feature type="chain" id="PRO_5014779349" evidence="2">
    <location>
        <begin position="31"/>
        <end position="507"/>
    </location>
</feature>
<accession>A0A2M6W229</accession>
<organism evidence="3 4">
    <name type="scientific">Candidatus Magasanikbacteria bacterium CG10_big_fil_rev_8_21_14_0_10_43_6</name>
    <dbReference type="NCBI Taxonomy" id="1974650"/>
    <lineage>
        <taxon>Bacteria</taxon>
        <taxon>Candidatus Magasanikiibacteriota</taxon>
    </lineage>
</organism>
<protein>
    <submittedName>
        <fullName evidence="3">Uncharacterized protein</fullName>
    </submittedName>
</protein>
<evidence type="ECO:0000313" key="3">
    <source>
        <dbReference type="EMBL" id="PIT86838.1"/>
    </source>
</evidence>
<reference evidence="4" key="1">
    <citation type="submission" date="2017-09" db="EMBL/GenBank/DDBJ databases">
        <title>Depth-based differentiation of microbial function through sediment-hosted aquifers and enrichment of novel symbionts in the deep terrestrial subsurface.</title>
        <authorList>
            <person name="Probst A.J."/>
            <person name="Ladd B."/>
            <person name="Jarett J.K."/>
            <person name="Geller-Mcgrath D.E."/>
            <person name="Sieber C.M.K."/>
            <person name="Emerson J.B."/>
            <person name="Anantharaman K."/>
            <person name="Thomas B.C."/>
            <person name="Malmstrom R."/>
            <person name="Stieglmeier M."/>
            <person name="Klingl A."/>
            <person name="Woyke T."/>
            <person name="Ryan C.M."/>
            <person name="Banfield J.F."/>
        </authorList>
    </citation>
    <scope>NUCLEOTIDE SEQUENCE [LARGE SCALE GENOMIC DNA]</scope>
</reference>
<keyword evidence="1" id="KW-1133">Transmembrane helix</keyword>
<comment type="caution">
    <text evidence="3">The sequence shown here is derived from an EMBL/GenBank/DDBJ whole genome shotgun (WGS) entry which is preliminary data.</text>
</comment>
<sequence length="507" mass="55900">MHISHKKKMVPRALLFLCAIFFFTPTTVFAAPTLEIGATCDRDDECKTDQCMGSTVAQYQDDFCTCNQDIHCSIFYSAYPAQTWECVKDTNEASKGLHFCQGSISGPKYPIDSSDQSPAGTVLSSSELKKFTQKPVTKIRIPGLSFSDVAVTKESGVTYFHIPFLGEYIASIYKYGIVIMSIVAVVVMIVSGLQLTMSAGNQATSESVKKRIGGAVVGLLLAVGSYTILYSVNPQLVTFNNLKIEYVETKTVMNYVGGMVQLDDLGNINLVPITDKDFHHSRPATNYEITDAMIRDIANKTQINYCILNTVIKKESGGKGLQVGHDENYPHNKRGDRCPVIGSRGRFLMTGLKKSGATFQKIAAYDPCIHNAYSIDGKIVYNDDTLDLNNPPDYGLDWRFSHGIGLGQATIYPGKSYSRRVEGPNGPEWARQQNGRWYTVTDLLNPDKTIEATLFIVQGSMKNASGVEQFFQNYAGGPGGVPRAMQYFCDCLDKNPELTRVNACANY</sequence>